<feature type="region of interest" description="Disordered" evidence="1">
    <location>
        <begin position="87"/>
        <end position="109"/>
    </location>
</feature>
<keyword evidence="2" id="KW-0812">Transmembrane</keyword>
<keyword evidence="2" id="KW-1133">Transmembrane helix</keyword>
<comment type="caution">
    <text evidence="4">The sequence shown here is derived from an EMBL/GenBank/DDBJ whole genome shotgun (WGS) entry which is preliminary data.</text>
</comment>
<feature type="signal peptide" evidence="3">
    <location>
        <begin position="1"/>
        <end position="17"/>
    </location>
</feature>
<evidence type="ECO:0000313" key="4">
    <source>
        <dbReference type="EMBL" id="OXG28865.1"/>
    </source>
</evidence>
<feature type="chain" id="PRO_5032886933" evidence="3">
    <location>
        <begin position="18"/>
        <end position="363"/>
    </location>
</feature>
<dbReference type="Proteomes" id="UP000199727">
    <property type="component" value="Unassembled WGS sequence"/>
</dbReference>
<evidence type="ECO:0000256" key="3">
    <source>
        <dbReference type="SAM" id="SignalP"/>
    </source>
</evidence>
<dbReference type="AlphaFoldDB" id="A0A854QLD0"/>
<feature type="transmembrane region" description="Helical" evidence="2">
    <location>
        <begin position="248"/>
        <end position="272"/>
    </location>
</feature>
<keyword evidence="3" id="KW-0732">Signal</keyword>
<dbReference type="OrthoDB" id="2565017at2759"/>
<dbReference type="EMBL" id="AMKT01000010">
    <property type="protein sequence ID" value="OXG28865.1"/>
    <property type="molecule type" value="Genomic_DNA"/>
</dbReference>
<evidence type="ECO:0000313" key="5">
    <source>
        <dbReference type="Proteomes" id="UP000199727"/>
    </source>
</evidence>
<gene>
    <name evidence="4" type="ORF">C361_00517</name>
</gene>
<organism evidence="4 5">
    <name type="scientific">Cryptococcus neoformans Tu259-1</name>
    <dbReference type="NCBI Taxonomy" id="1230072"/>
    <lineage>
        <taxon>Eukaryota</taxon>
        <taxon>Fungi</taxon>
        <taxon>Dikarya</taxon>
        <taxon>Basidiomycota</taxon>
        <taxon>Agaricomycotina</taxon>
        <taxon>Tremellomycetes</taxon>
        <taxon>Tremellales</taxon>
        <taxon>Cryptococcaceae</taxon>
        <taxon>Cryptococcus</taxon>
        <taxon>Cryptococcus neoformans species complex</taxon>
    </lineage>
</organism>
<name>A0A854QLD0_CRYNE</name>
<keyword evidence="2" id="KW-0472">Membrane</keyword>
<sequence>MKISIAFVTALAASANASPVRLIVAPEPDAESFDINIINPNTEFPRLSSGELPLDQQHPGVVAEKKPCHGTLSTILGYMGWNSASRSSATFPSPPSAHHRKKDKGKGRFAKDESRLKFKHKHHAKLINEQQRHGLLDTLRSYFPGYTPYLLGGAAASSSIPSEHSIPHVTSEELNTVFRIDLTPDVEWWRPAEGGHGKWEVKKGMGKWHAAKKGEKPPRSGKHKDRKSKGFFRRLRRSLHNFTFLESVAISLVIGAGVGSIACLIMMLFILCCRRLGLSILSDPRFGFESKSGVSKEMQNAITEADCKQMVSEKEGQMKGQGGIKLFERDEVIPEGTRFEDEHLPEYEEGEDAPFIKEKDLGV</sequence>
<feature type="compositionally biased region" description="Basic residues" evidence="1">
    <location>
        <begin position="97"/>
        <end position="108"/>
    </location>
</feature>
<evidence type="ECO:0000256" key="2">
    <source>
        <dbReference type="SAM" id="Phobius"/>
    </source>
</evidence>
<reference evidence="4 5" key="1">
    <citation type="submission" date="2017-06" db="EMBL/GenBank/DDBJ databases">
        <title>Global population genomics of the pathogenic fungus Cryptococcus neoformans var. grubii.</title>
        <authorList>
            <person name="Cuomo C."/>
            <person name="Litvintseva A."/>
            <person name="Chen Y."/>
            <person name="Young S."/>
            <person name="Zeng Q."/>
            <person name="Chapman S."/>
            <person name="Gujja S."/>
            <person name="Saif S."/>
            <person name="Birren B."/>
        </authorList>
    </citation>
    <scope>NUCLEOTIDE SEQUENCE [LARGE SCALE GENOMIC DNA]</scope>
    <source>
        <strain evidence="4 5">Tu259-1</strain>
    </source>
</reference>
<evidence type="ECO:0000256" key="1">
    <source>
        <dbReference type="SAM" id="MobiDB-lite"/>
    </source>
</evidence>
<protein>
    <submittedName>
        <fullName evidence="4">Uncharacterized protein</fullName>
    </submittedName>
</protein>
<accession>A0A854QLD0</accession>
<proteinExistence type="predicted"/>